<dbReference type="PANTHER" id="PTHR23183:SF0">
    <property type="entry name" value="NUCLEOLAR PROTEIN 14"/>
    <property type="match status" value="1"/>
</dbReference>
<evidence type="ECO:0000256" key="5">
    <source>
        <dbReference type="ARBA" id="ARBA00023242"/>
    </source>
</evidence>
<evidence type="ECO:0000256" key="3">
    <source>
        <dbReference type="ARBA" id="ARBA00022517"/>
    </source>
</evidence>
<evidence type="ECO:0000256" key="7">
    <source>
        <dbReference type="SAM" id="MobiDB-lite"/>
    </source>
</evidence>
<dbReference type="AlphaFoldDB" id="A0A7S4CUX6"/>
<sequence length="869" mass="97531">MAAGSDGKKKKAKKGGLRKKNAAKRAKKLGAQAQEDFSFENPRDRKGVAGMELRKRTLGVEFENRNKNNVFIDKRDPQDKSSNDEDRMWERLVRHRQQLAKRKRSVFDLETQESTMYEEDSLGVRTSHAEVPISPEEKDDEDGPKKKKTRKEVMQEIMLKSKMGKMERHAEREQERADLKEVDQAFDDIKSLLKPNTSLGAFRLLGNPMESTTVHDSLAPAPAEGGSSQVAKGLLRGGQNSGSQHKRVTIVLPDGEQFNPSAHVPEANQIQAESSTEPQSGEISTGIDEEEGHGNDSTEGTGVDNEYKPRLSLAEIQSASFDELEAIFAQDARSGRATSRTPTDAEVLAAARASMDKLTEAKEARMCGDDLAEDEEADKQTPGEEDKQGDVERELDAENAAKSVLGDLLQEFEDCCKQGSEVDIEKLDSVTQHIVQVTRVHNQAAAGTIHPVLHTLYEEWQMRALKAKKDPSLSQPSVCFADIFGAMFAKLLMVCFPVTDARHPICTPLSIWLSGTLAQNSILSLHQVSLALFRLTLVLEFVTEAERFCQEPFFILCNLLTLCCPGQTDAPGDSETSADGFERRNPWLPRTVHELPVTLGLLHIDPGEVTKIPQLEEGCTPDQADQGAIFGDESIPRLQLTRVLLSEPDATPMVKAQLLKAVLQHVNFFHTIYCNHPAYPEMFGMVLQTLQNVVHAVPSVLAKRCKALMAEIERITDVVRSQRRPITMRVRRPIPLKLLEPLITLPGDAKEKRANRTKREEKKEYRRHLKAAVKAIRGDARYLQQAREAEAAKDDEIRTAKYNSLVSDLQEQRHMVGQYETPWSKKLVKLQREKMITAHQAEKARQKDEREAKAKEARERLKSDRFSRR</sequence>
<evidence type="ECO:0000256" key="6">
    <source>
        <dbReference type="ARBA" id="ARBA00024695"/>
    </source>
</evidence>
<proteinExistence type="inferred from homology"/>
<feature type="region of interest" description="Disordered" evidence="7">
    <location>
        <begin position="213"/>
        <end position="309"/>
    </location>
</feature>
<gene>
    <name evidence="8" type="ORF">EGYM00163_LOCUS18458</name>
</gene>
<organism evidence="8">
    <name type="scientific">Eutreptiella gymnastica</name>
    <dbReference type="NCBI Taxonomy" id="73025"/>
    <lineage>
        <taxon>Eukaryota</taxon>
        <taxon>Discoba</taxon>
        <taxon>Euglenozoa</taxon>
        <taxon>Euglenida</taxon>
        <taxon>Spirocuta</taxon>
        <taxon>Euglenophyceae</taxon>
        <taxon>Eutreptiales</taxon>
        <taxon>Eutreptiaceae</taxon>
        <taxon>Eutreptiella</taxon>
    </lineage>
</organism>
<feature type="region of interest" description="Disordered" evidence="7">
    <location>
        <begin position="66"/>
        <end position="88"/>
    </location>
</feature>
<accession>A0A7S4CUX6</accession>
<dbReference type="Pfam" id="PF04147">
    <property type="entry name" value="Nop14"/>
    <property type="match status" value="2"/>
</dbReference>
<feature type="compositionally biased region" description="Polar residues" evidence="7">
    <location>
        <begin position="268"/>
        <end position="283"/>
    </location>
</feature>
<dbReference type="PANTHER" id="PTHR23183">
    <property type="entry name" value="NOP14"/>
    <property type="match status" value="1"/>
</dbReference>
<evidence type="ECO:0008006" key="9">
    <source>
        <dbReference type="Google" id="ProtNLM"/>
    </source>
</evidence>
<keyword evidence="3" id="KW-0690">Ribosome biogenesis</keyword>
<keyword evidence="4" id="KW-0698">rRNA processing</keyword>
<feature type="compositionally biased region" description="Basic and acidic residues" evidence="7">
    <location>
        <begin position="41"/>
        <end position="51"/>
    </location>
</feature>
<keyword evidence="5" id="KW-0539">Nucleus</keyword>
<dbReference type="GO" id="GO:0032040">
    <property type="term" value="C:small-subunit processome"/>
    <property type="evidence" value="ECO:0007669"/>
    <property type="project" value="InterPro"/>
</dbReference>
<feature type="region of interest" description="Disordered" evidence="7">
    <location>
        <begin position="837"/>
        <end position="869"/>
    </location>
</feature>
<protein>
    <recommendedName>
        <fullName evidence="9">Nucleolar protein 14</fullName>
    </recommendedName>
</protein>
<comment type="subcellular location">
    <subcellularLocation>
        <location evidence="1">Nucleus</location>
        <location evidence="1">Nucleolus</location>
    </subcellularLocation>
</comment>
<evidence type="ECO:0000256" key="2">
    <source>
        <dbReference type="ARBA" id="ARBA00007466"/>
    </source>
</evidence>
<comment type="function">
    <text evidence="6">Involved in nucleolar processing of pre-18S ribosomal RNA. Has a role in the nuclear export of 40S pre-ribosomal subunit to the cytoplasm.</text>
</comment>
<comment type="similarity">
    <text evidence="2">Belongs to the NOP14 family.</text>
</comment>
<evidence type="ECO:0000313" key="8">
    <source>
        <dbReference type="EMBL" id="CAE0807329.1"/>
    </source>
</evidence>
<dbReference type="GO" id="GO:0030490">
    <property type="term" value="P:maturation of SSU-rRNA"/>
    <property type="evidence" value="ECO:0007669"/>
    <property type="project" value="TreeGrafter"/>
</dbReference>
<feature type="region of interest" description="Disordered" evidence="7">
    <location>
        <begin position="372"/>
        <end position="393"/>
    </location>
</feature>
<evidence type="ECO:0000256" key="4">
    <source>
        <dbReference type="ARBA" id="ARBA00022552"/>
    </source>
</evidence>
<dbReference type="InterPro" id="IPR007276">
    <property type="entry name" value="Nop14"/>
</dbReference>
<feature type="compositionally biased region" description="Basic and acidic residues" evidence="7">
    <location>
        <begin position="164"/>
        <end position="179"/>
    </location>
</feature>
<feature type="compositionally biased region" description="Basic and acidic residues" evidence="7">
    <location>
        <begin position="378"/>
        <end position="393"/>
    </location>
</feature>
<dbReference type="GO" id="GO:0030692">
    <property type="term" value="C:Noc4p-Nop14p complex"/>
    <property type="evidence" value="ECO:0007669"/>
    <property type="project" value="TreeGrafter"/>
</dbReference>
<evidence type="ECO:0000256" key="1">
    <source>
        <dbReference type="ARBA" id="ARBA00004604"/>
    </source>
</evidence>
<feature type="region of interest" description="Disordered" evidence="7">
    <location>
        <begin position="1"/>
        <end position="51"/>
    </location>
</feature>
<feature type="compositionally biased region" description="Basic residues" evidence="7">
    <location>
        <begin position="8"/>
        <end position="28"/>
    </location>
</feature>
<dbReference type="EMBL" id="HBJA01052043">
    <property type="protein sequence ID" value="CAE0807329.1"/>
    <property type="molecule type" value="Transcribed_RNA"/>
</dbReference>
<feature type="region of interest" description="Disordered" evidence="7">
    <location>
        <begin position="112"/>
        <end position="179"/>
    </location>
</feature>
<reference evidence="8" key="1">
    <citation type="submission" date="2021-01" db="EMBL/GenBank/DDBJ databases">
        <authorList>
            <person name="Corre E."/>
            <person name="Pelletier E."/>
            <person name="Niang G."/>
            <person name="Scheremetjew M."/>
            <person name="Finn R."/>
            <person name="Kale V."/>
            <person name="Holt S."/>
            <person name="Cochrane G."/>
            <person name="Meng A."/>
            <person name="Brown T."/>
            <person name="Cohen L."/>
        </authorList>
    </citation>
    <scope>NUCLEOTIDE SEQUENCE</scope>
    <source>
        <strain evidence="8">CCMP1594</strain>
    </source>
</reference>
<name>A0A7S4CUX6_9EUGL</name>